<evidence type="ECO:0000256" key="7">
    <source>
        <dbReference type="ARBA" id="ARBA00022741"/>
    </source>
</evidence>
<evidence type="ECO:0000256" key="12">
    <source>
        <dbReference type="ARBA" id="ARBA00047428"/>
    </source>
</evidence>
<dbReference type="GO" id="GO:0033786">
    <property type="term" value="F:heptose-1-phosphate adenylyltransferase activity"/>
    <property type="evidence" value="ECO:0007669"/>
    <property type="project" value="TreeGrafter"/>
</dbReference>
<evidence type="ECO:0000256" key="6">
    <source>
        <dbReference type="ARBA" id="ARBA00022695"/>
    </source>
</evidence>
<comment type="pathway">
    <text evidence="3">Bacterial outer membrane biogenesis; LPS core biosynthesis.</text>
</comment>
<keyword evidence="7" id="KW-0547">Nucleotide-binding</keyword>
<dbReference type="EC" id="2.7.7.70" evidence="4"/>
<gene>
    <name evidence="15" type="ORF">LCGC14_0451390</name>
</gene>
<evidence type="ECO:0000259" key="13">
    <source>
        <dbReference type="Pfam" id="PF00294"/>
    </source>
</evidence>
<dbReference type="CDD" id="cd01172">
    <property type="entry name" value="RfaE_like"/>
    <property type="match status" value="1"/>
</dbReference>
<comment type="function">
    <text evidence="2">Catalyzes the ADP transfer from ATP to D-glycero-beta-D-manno-heptose 1-phosphate, yielding ADP-D-glycero-beta-D-manno-heptose.</text>
</comment>
<dbReference type="PANTHER" id="PTHR46969:SF1">
    <property type="entry name" value="BIFUNCTIONAL PROTEIN HLDE"/>
    <property type="match status" value="1"/>
</dbReference>
<evidence type="ECO:0000256" key="8">
    <source>
        <dbReference type="ARBA" id="ARBA00022777"/>
    </source>
</evidence>
<evidence type="ECO:0000259" key="14">
    <source>
        <dbReference type="Pfam" id="PF01467"/>
    </source>
</evidence>
<evidence type="ECO:0000256" key="3">
    <source>
        <dbReference type="ARBA" id="ARBA00004713"/>
    </source>
</evidence>
<accession>A0A0F9V4G6</accession>
<dbReference type="AlphaFoldDB" id="A0A0F9V4G6"/>
<dbReference type="SUPFAM" id="SSF53613">
    <property type="entry name" value="Ribokinase-like"/>
    <property type="match status" value="1"/>
</dbReference>
<organism evidence="15">
    <name type="scientific">marine sediment metagenome</name>
    <dbReference type="NCBI Taxonomy" id="412755"/>
    <lineage>
        <taxon>unclassified sequences</taxon>
        <taxon>metagenomes</taxon>
        <taxon>ecological metagenomes</taxon>
    </lineage>
</organism>
<dbReference type="GO" id="GO:0033785">
    <property type="term" value="F:heptose 7-phosphate kinase activity"/>
    <property type="evidence" value="ECO:0007669"/>
    <property type="project" value="TreeGrafter"/>
</dbReference>
<dbReference type="GO" id="GO:0016773">
    <property type="term" value="F:phosphotransferase activity, alcohol group as acceptor"/>
    <property type="evidence" value="ECO:0007669"/>
    <property type="project" value="InterPro"/>
</dbReference>
<sequence length="498" mass="53578">MQALIETIERFGHPQVLVVGDFILDRYVYGDVERINPEAPVPVLRQVGAESIVGGAGRVAAAVAALGAQVMCLGVAGDDEGGKELADLLKRAAAKLQFVPAPDRPTAIKTRYVGLAQHRHAQQMFRVDDESTEPLPQDVQMALLKAVRKHLPQADVMVLEDYDKGVVSADNTPHLIDAARSAGVPVLVDPACIHNYAHYRGATLLTPNRYEAEVASGIRIVDDASLEAAGRAILETTQAGMLVVTLDKEGAYLLQPDRPGRRFPHRHPRSVYDVSGAGDVVLAALAVALANGCSPEVALDFANVAAGVEVAHRGFVPISRGEVIDELERMIGLRVDKVVSRDFLAAHISHRRRGGEKVVFTNGCFDLLHMGHIRYLQQARQLGQCLVVAINSDESVARLKGPGRPVIGETERAEMLAALECVDYVTVFDEDTPKPLLDLLKPDVLAKGGTTSVVVGREIVEGYGGRVVTLDLVEGLSTTDIIDRIVMGNPNAVEKTDP</sequence>
<dbReference type="InterPro" id="IPR011914">
    <property type="entry name" value="RfaE_dom_II"/>
</dbReference>
<keyword evidence="9" id="KW-0067">ATP-binding</keyword>
<dbReference type="InterPro" id="IPR004821">
    <property type="entry name" value="Cyt_trans-like"/>
</dbReference>
<dbReference type="SUPFAM" id="SSF52374">
    <property type="entry name" value="Nucleotidylyl transferase"/>
    <property type="match status" value="1"/>
</dbReference>
<comment type="catalytic activity">
    <reaction evidence="12">
        <text>D-glycero-beta-D-manno-heptose 1-phosphate + ATP + H(+) = ADP-D-glycero-beta-D-manno-heptose + diphosphate</text>
        <dbReference type="Rhea" id="RHEA:27465"/>
        <dbReference type="ChEBI" id="CHEBI:15378"/>
        <dbReference type="ChEBI" id="CHEBI:30616"/>
        <dbReference type="ChEBI" id="CHEBI:33019"/>
        <dbReference type="ChEBI" id="CHEBI:59967"/>
        <dbReference type="ChEBI" id="CHEBI:61593"/>
        <dbReference type="EC" id="2.7.7.70"/>
    </reaction>
</comment>
<dbReference type="InterPro" id="IPR011913">
    <property type="entry name" value="RfaE_dom_I"/>
</dbReference>
<dbReference type="GO" id="GO:0009244">
    <property type="term" value="P:lipopolysaccharide core region biosynthetic process"/>
    <property type="evidence" value="ECO:0007669"/>
    <property type="project" value="UniProtKB-UniPathway"/>
</dbReference>
<dbReference type="HAMAP" id="MF_01603">
    <property type="entry name" value="HldE"/>
    <property type="match status" value="1"/>
</dbReference>
<feature type="domain" description="Cytidyltransferase-like" evidence="14">
    <location>
        <begin position="360"/>
        <end position="465"/>
    </location>
</feature>
<keyword evidence="8" id="KW-0418">Kinase</keyword>
<dbReference type="NCBIfam" id="TIGR02199">
    <property type="entry name" value="rfaE_dom_II"/>
    <property type="match status" value="1"/>
</dbReference>
<dbReference type="PROSITE" id="PS00584">
    <property type="entry name" value="PFKB_KINASES_2"/>
    <property type="match status" value="1"/>
</dbReference>
<comment type="function">
    <text evidence="1">Catalyzes the phosphorylation of D-glycero-D-manno-heptose 7-phosphate at the C-1 position to selectively form D-glycero-beta-D-manno-heptose-1,7-bisphosphate.</text>
</comment>
<protein>
    <recommendedName>
        <fullName evidence="4">D-glycero-beta-D-manno-heptose 1-phosphate adenylyltransferase</fullName>
        <ecNumber evidence="4">2.7.7.70</ecNumber>
    </recommendedName>
</protein>
<evidence type="ECO:0000256" key="4">
    <source>
        <dbReference type="ARBA" id="ARBA00012519"/>
    </source>
</evidence>
<dbReference type="Gene3D" id="3.40.1190.20">
    <property type="match status" value="1"/>
</dbReference>
<name>A0A0F9V4G6_9ZZZZ</name>
<dbReference type="Pfam" id="PF01467">
    <property type="entry name" value="CTP_transf_like"/>
    <property type="match status" value="1"/>
</dbReference>
<feature type="domain" description="Carbohydrate kinase PfkB" evidence="13">
    <location>
        <begin position="15"/>
        <end position="314"/>
    </location>
</feature>
<dbReference type="InterPro" id="IPR011611">
    <property type="entry name" value="PfkB_dom"/>
</dbReference>
<dbReference type="EMBL" id="LAZR01000449">
    <property type="protein sequence ID" value="KKN68411.1"/>
    <property type="molecule type" value="Genomic_DNA"/>
</dbReference>
<keyword evidence="11" id="KW-0119">Carbohydrate metabolism</keyword>
<dbReference type="Pfam" id="PF00294">
    <property type="entry name" value="PfkB"/>
    <property type="match status" value="1"/>
</dbReference>
<evidence type="ECO:0000256" key="1">
    <source>
        <dbReference type="ARBA" id="ARBA00002319"/>
    </source>
</evidence>
<keyword evidence="10" id="KW-0511">Multifunctional enzyme</keyword>
<evidence type="ECO:0000256" key="9">
    <source>
        <dbReference type="ARBA" id="ARBA00022840"/>
    </source>
</evidence>
<evidence type="ECO:0000313" key="15">
    <source>
        <dbReference type="EMBL" id="KKN68411.1"/>
    </source>
</evidence>
<evidence type="ECO:0000256" key="11">
    <source>
        <dbReference type="ARBA" id="ARBA00023277"/>
    </source>
</evidence>
<reference evidence="15" key="1">
    <citation type="journal article" date="2015" name="Nature">
        <title>Complex archaea that bridge the gap between prokaryotes and eukaryotes.</title>
        <authorList>
            <person name="Spang A."/>
            <person name="Saw J.H."/>
            <person name="Jorgensen S.L."/>
            <person name="Zaremba-Niedzwiedzka K."/>
            <person name="Martijn J."/>
            <person name="Lind A.E."/>
            <person name="van Eijk R."/>
            <person name="Schleper C."/>
            <person name="Guy L."/>
            <person name="Ettema T.J."/>
        </authorList>
    </citation>
    <scope>NUCLEOTIDE SEQUENCE</scope>
</reference>
<dbReference type="InterPro" id="IPR029056">
    <property type="entry name" value="Ribokinase-like"/>
</dbReference>
<dbReference type="InterPro" id="IPR023030">
    <property type="entry name" value="Bifunc_HldE"/>
</dbReference>
<keyword evidence="5" id="KW-0808">Transferase</keyword>
<dbReference type="InterPro" id="IPR002173">
    <property type="entry name" value="Carboh/pur_kinase_PfkB_CS"/>
</dbReference>
<proteinExistence type="inferred from homology"/>
<dbReference type="GO" id="GO:0005524">
    <property type="term" value="F:ATP binding"/>
    <property type="evidence" value="ECO:0007669"/>
    <property type="project" value="UniProtKB-KW"/>
</dbReference>
<comment type="caution">
    <text evidence="15">The sequence shown here is derived from an EMBL/GenBank/DDBJ whole genome shotgun (WGS) entry which is preliminary data.</text>
</comment>
<evidence type="ECO:0000256" key="10">
    <source>
        <dbReference type="ARBA" id="ARBA00023268"/>
    </source>
</evidence>
<evidence type="ECO:0000256" key="5">
    <source>
        <dbReference type="ARBA" id="ARBA00022679"/>
    </source>
</evidence>
<dbReference type="UniPathway" id="UPA00958"/>
<keyword evidence="6" id="KW-0548">Nucleotidyltransferase</keyword>
<evidence type="ECO:0000256" key="2">
    <source>
        <dbReference type="ARBA" id="ARBA00003753"/>
    </source>
</evidence>
<dbReference type="NCBIfam" id="TIGR00125">
    <property type="entry name" value="cyt_tran_rel"/>
    <property type="match status" value="1"/>
</dbReference>
<dbReference type="GO" id="GO:0005829">
    <property type="term" value="C:cytosol"/>
    <property type="evidence" value="ECO:0007669"/>
    <property type="project" value="TreeGrafter"/>
</dbReference>
<dbReference type="InterPro" id="IPR014729">
    <property type="entry name" value="Rossmann-like_a/b/a_fold"/>
</dbReference>
<dbReference type="Gene3D" id="3.40.50.620">
    <property type="entry name" value="HUPs"/>
    <property type="match status" value="1"/>
</dbReference>
<dbReference type="PANTHER" id="PTHR46969">
    <property type="entry name" value="BIFUNCTIONAL PROTEIN HLDE"/>
    <property type="match status" value="1"/>
</dbReference>